<organism evidence="1 2">
    <name type="scientific">Frieseomelitta varia</name>
    <dbReference type="NCBI Taxonomy" id="561572"/>
    <lineage>
        <taxon>Eukaryota</taxon>
        <taxon>Metazoa</taxon>
        <taxon>Ecdysozoa</taxon>
        <taxon>Arthropoda</taxon>
        <taxon>Hexapoda</taxon>
        <taxon>Insecta</taxon>
        <taxon>Pterygota</taxon>
        <taxon>Neoptera</taxon>
        <taxon>Endopterygota</taxon>
        <taxon>Hymenoptera</taxon>
        <taxon>Apocrita</taxon>
        <taxon>Aculeata</taxon>
        <taxon>Apoidea</taxon>
        <taxon>Anthophila</taxon>
        <taxon>Apidae</taxon>
        <taxon>Frieseomelitta</taxon>
    </lineage>
</organism>
<evidence type="ECO:0000313" key="2">
    <source>
        <dbReference type="Proteomes" id="UP000655588"/>
    </source>
</evidence>
<sequence length="91" mass="10500">MEKKNERSVINRRATHDCEKTFANKVSRETLETTVTIISTTQQSPQSLCEEIGREEIPARSPPVGFDMLNVFEKIDFENLLKYTSDYSPCR</sequence>
<protein>
    <submittedName>
        <fullName evidence="1">Uncharacterized protein</fullName>
    </submittedName>
</protein>
<keyword evidence="2" id="KW-1185">Reference proteome</keyword>
<dbReference type="Proteomes" id="UP000655588">
    <property type="component" value="Unassembled WGS sequence"/>
</dbReference>
<reference evidence="1" key="1">
    <citation type="submission" date="2019-11" db="EMBL/GenBank/DDBJ databases">
        <title>The nuclear and mitochondrial genomes of Frieseomelitta varia - a highly eusocial stingless bee (Meliponini) with a permanently sterile worker caste.</title>
        <authorList>
            <person name="Freitas F.C.P."/>
            <person name="Lourenco A.P."/>
            <person name="Nunes F.M.F."/>
            <person name="Paschoal A.R."/>
            <person name="Abreu F.C.P."/>
            <person name="Barbin F.O."/>
            <person name="Bataglia L."/>
            <person name="Cardoso-Junior C.A.M."/>
            <person name="Cervoni M.S."/>
            <person name="Silva S.R."/>
            <person name="Dalarmi F."/>
            <person name="Del Lama M.A."/>
            <person name="Depintor T.S."/>
            <person name="Ferreira K.M."/>
            <person name="Goria P.S."/>
            <person name="Jaskot M.C."/>
            <person name="Lago D.C."/>
            <person name="Luna-Lucena D."/>
            <person name="Moda L.M."/>
            <person name="Nascimento L."/>
            <person name="Pedrino M."/>
            <person name="Rabico F.O."/>
            <person name="Sanches F.C."/>
            <person name="Santos D.E."/>
            <person name="Santos C.G."/>
            <person name="Vieira J."/>
            <person name="Lopes T.F."/>
            <person name="Barchuk A.R."/>
            <person name="Hartfelder K."/>
            <person name="Simoes Z.L.P."/>
            <person name="Bitondi M.M.G."/>
            <person name="Pinheiro D.G."/>
        </authorList>
    </citation>
    <scope>NUCLEOTIDE SEQUENCE</scope>
    <source>
        <strain evidence="1">USP_RPSP 00005682</strain>
        <tissue evidence="1">Whole individual</tissue>
    </source>
</reference>
<proteinExistence type="predicted"/>
<gene>
    <name evidence="1" type="ORF">E2986_13795</name>
</gene>
<dbReference type="AlphaFoldDB" id="A0A833S483"/>
<evidence type="ECO:0000313" key="1">
    <source>
        <dbReference type="EMBL" id="KAF3424400.1"/>
    </source>
</evidence>
<accession>A0A833S483</accession>
<dbReference type="EMBL" id="WNWW01000471">
    <property type="protein sequence ID" value="KAF3424400.1"/>
    <property type="molecule type" value="Genomic_DNA"/>
</dbReference>
<name>A0A833S483_9HYME</name>
<comment type="caution">
    <text evidence="1">The sequence shown here is derived from an EMBL/GenBank/DDBJ whole genome shotgun (WGS) entry which is preliminary data.</text>
</comment>